<name>A0AAD1G3H6_HELPX</name>
<gene>
    <name evidence="1" type="ORF">HPATCC43504_00552</name>
</gene>
<evidence type="ECO:0000313" key="1">
    <source>
        <dbReference type="EMBL" id="BBI22487.1"/>
    </source>
</evidence>
<accession>A0AAD1G3H6</accession>
<dbReference type="Proteomes" id="UP000289281">
    <property type="component" value="Chromosome"/>
</dbReference>
<dbReference type="EMBL" id="AP017632">
    <property type="protein sequence ID" value="BBI22487.1"/>
    <property type="molecule type" value="Genomic_DNA"/>
</dbReference>
<dbReference type="AlphaFoldDB" id="A0AAD1G3H6"/>
<proteinExistence type="predicted"/>
<sequence length="47" mass="5045">MKKHILSLTLGSLLVSTLSAEDDGFYTSVGYQIGEAAQMVKNTKGIQ</sequence>
<protein>
    <submittedName>
        <fullName evidence="1">Uncharacterized protein</fullName>
    </submittedName>
</protein>
<organism evidence="1 2">
    <name type="scientific">Helicobacter pylori</name>
    <name type="common">Campylobacter pylori</name>
    <dbReference type="NCBI Taxonomy" id="210"/>
    <lineage>
        <taxon>Bacteria</taxon>
        <taxon>Pseudomonadati</taxon>
        <taxon>Campylobacterota</taxon>
        <taxon>Epsilonproteobacteria</taxon>
        <taxon>Campylobacterales</taxon>
        <taxon>Helicobacteraceae</taxon>
        <taxon>Helicobacter</taxon>
    </lineage>
</organism>
<reference evidence="1 2" key="1">
    <citation type="submission" date="2016-08" db="EMBL/GenBank/DDBJ databases">
        <title>Whole genome shotgun sequence of Helicobacter pylori strain ATCC43504.</title>
        <authorList>
            <person name="Mimuro H."/>
            <person name="Ogura Y."/>
            <person name="Katsura K."/>
            <person name="Hayashi T."/>
        </authorList>
    </citation>
    <scope>NUCLEOTIDE SEQUENCE [LARGE SCALE GENOMIC DNA]</scope>
    <source>
        <strain evidence="2">ATCC 43504</strain>
    </source>
</reference>
<evidence type="ECO:0000313" key="2">
    <source>
        <dbReference type="Proteomes" id="UP000289281"/>
    </source>
</evidence>